<dbReference type="EC" id="3.4.19.-" evidence="1"/>
<dbReference type="EMBL" id="VUNH01000008">
    <property type="protein sequence ID" value="MST55968.1"/>
    <property type="molecule type" value="Genomic_DNA"/>
</dbReference>
<keyword evidence="1" id="KW-0482">Metalloprotease</keyword>
<reference evidence="7 8" key="1">
    <citation type="submission" date="2019-08" db="EMBL/GenBank/DDBJ databases">
        <title>In-depth cultivation of the pig gut microbiome towards novel bacterial diversity and tailored functional studies.</title>
        <authorList>
            <person name="Wylensek D."/>
            <person name="Hitch T.C.A."/>
            <person name="Clavel T."/>
        </authorList>
    </citation>
    <scope>NUCLEOTIDE SEQUENCE [LARGE SCALE GENOMIC DNA]</scope>
    <source>
        <strain evidence="7 8">SM-530-WT-4B</strain>
    </source>
</reference>
<comment type="caution">
    <text evidence="7">The sequence shown here is derived from an EMBL/GenBank/DDBJ whole genome shotgun (WGS) entry which is preliminary data.</text>
</comment>
<dbReference type="Gene3D" id="2.30.40.10">
    <property type="entry name" value="Urease, subunit C, domain 1"/>
    <property type="match status" value="1"/>
</dbReference>
<comment type="PTM">
    <text evidence="1">Carboxylation allows a single lysine to coordinate two zinc ions.</text>
</comment>
<keyword evidence="8" id="KW-1185">Reference proteome</keyword>
<keyword evidence="1 4" id="KW-0479">Metal-binding</keyword>
<dbReference type="Pfam" id="PF01979">
    <property type="entry name" value="Amidohydro_1"/>
    <property type="match status" value="1"/>
</dbReference>
<evidence type="ECO:0000256" key="4">
    <source>
        <dbReference type="PIRSR" id="PIRSR001238-3"/>
    </source>
</evidence>
<feature type="modified residue" description="N6-carboxylysine" evidence="5">
    <location>
        <position position="156"/>
    </location>
</feature>
<gene>
    <name evidence="7" type="ORF">FYJ74_07990</name>
</gene>
<dbReference type="GO" id="GO:0008237">
    <property type="term" value="F:metallopeptidase activity"/>
    <property type="evidence" value="ECO:0007669"/>
    <property type="project" value="UniProtKB-KW"/>
</dbReference>
<feature type="binding site" description="via carbamate group" evidence="4">
    <location>
        <position position="156"/>
    </location>
    <ligand>
        <name>Zn(2+)</name>
        <dbReference type="ChEBI" id="CHEBI:29105"/>
        <label>2</label>
        <note>catalytic</note>
    </ligand>
</feature>
<evidence type="ECO:0000256" key="3">
    <source>
        <dbReference type="PIRSR" id="PIRSR001238-2"/>
    </source>
</evidence>
<dbReference type="Proteomes" id="UP000473699">
    <property type="component" value="Unassembled WGS sequence"/>
</dbReference>
<dbReference type="RefSeq" id="WP_154529057.1">
    <property type="nucleotide sequence ID" value="NZ_VUNH01000008.1"/>
</dbReference>
<feature type="binding site" evidence="4">
    <location>
        <position position="224"/>
    </location>
    <ligand>
        <name>Zn(2+)</name>
        <dbReference type="ChEBI" id="CHEBI:29105"/>
        <label>2</label>
        <note>catalytic</note>
    </ligand>
</feature>
<dbReference type="SUPFAM" id="SSF51338">
    <property type="entry name" value="Composite domain of metallo-dependent hydrolases"/>
    <property type="match status" value="1"/>
</dbReference>
<dbReference type="PANTHER" id="PTHR11647">
    <property type="entry name" value="HYDRANTOINASE/DIHYDROPYRIMIDINASE FAMILY MEMBER"/>
    <property type="match status" value="1"/>
</dbReference>
<dbReference type="GO" id="GO:0005737">
    <property type="term" value="C:cytoplasm"/>
    <property type="evidence" value="ECO:0007669"/>
    <property type="project" value="UniProtKB-SubCell"/>
</dbReference>
<organism evidence="7 8">
    <name type="scientific">Pyramidobacter porci</name>
    <dbReference type="NCBI Taxonomy" id="2605789"/>
    <lineage>
        <taxon>Bacteria</taxon>
        <taxon>Thermotogati</taxon>
        <taxon>Synergistota</taxon>
        <taxon>Synergistia</taxon>
        <taxon>Synergistales</taxon>
        <taxon>Dethiosulfovibrionaceae</taxon>
        <taxon>Pyramidobacter</taxon>
    </lineage>
</organism>
<evidence type="ECO:0000313" key="8">
    <source>
        <dbReference type="Proteomes" id="UP000473699"/>
    </source>
</evidence>
<feature type="domain" description="Amidohydrolase-related" evidence="6">
    <location>
        <begin position="55"/>
        <end position="352"/>
    </location>
</feature>
<evidence type="ECO:0000259" key="6">
    <source>
        <dbReference type="Pfam" id="PF01979"/>
    </source>
</evidence>
<dbReference type="PANTHER" id="PTHR11647:SF1">
    <property type="entry name" value="COLLAPSIN RESPONSE MEDIATOR PROTEIN"/>
    <property type="match status" value="1"/>
</dbReference>
<sequence length="379" mass="39496">MHNPLLLKNIDLYAPEHVGLTDLLILGGKIAAVERGIDVKIPGLEIIDAEGGVAAPGIVDHHNHFGGAGGEGAFNFRTPPAQLSTFVKAGITTAVGLLGTDGFSRSLTELLAKARALDIEGLSTWMYTGSYQLPGPTITGRVGHDIAWIDKVIGCKIALSDHRSSHPAVETIRALVSEARVAGMLSGKAGVVCVHMGSEASGLEPLREAVSGTGVPLSQFMPTHTTRCPELLDDAIAWVKAGGVADITADEKTPGAIARYVAEGADLSHVCFSSDGNGSMPRFDAAGNFAGMGVGDPASILQAIGDCARAGDAPLEKIFAFAGANPAAWLKLPGKGRLEKGFDADLMLLDKDCRLRTLIGRGRVMMRDGEVLAKGTFEA</sequence>
<dbReference type="GO" id="GO:0046872">
    <property type="term" value="F:metal ion binding"/>
    <property type="evidence" value="ECO:0007669"/>
    <property type="project" value="UniProtKB-KW"/>
</dbReference>
<keyword evidence="1 4" id="KW-0862">Zinc</keyword>
<evidence type="ECO:0000256" key="2">
    <source>
        <dbReference type="PIRSR" id="PIRSR001238-1"/>
    </source>
</evidence>
<feature type="binding site" evidence="3">
    <location>
        <begin position="69"/>
        <end position="71"/>
    </location>
    <ligand>
        <name>substrate</name>
    </ligand>
</feature>
<feature type="binding site" evidence="3">
    <location>
        <position position="131"/>
    </location>
    <ligand>
        <name>substrate</name>
    </ligand>
</feature>
<dbReference type="SUPFAM" id="SSF51556">
    <property type="entry name" value="Metallo-dependent hydrolases"/>
    <property type="match status" value="1"/>
</dbReference>
<dbReference type="GO" id="GO:0016810">
    <property type="term" value="F:hydrolase activity, acting on carbon-nitrogen (but not peptide) bonds"/>
    <property type="evidence" value="ECO:0007669"/>
    <property type="project" value="InterPro"/>
</dbReference>
<evidence type="ECO:0000256" key="1">
    <source>
        <dbReference type="PIRNR" id="PIRNR001238"/>
    </source>
</evidence>
<dbReference type="InterPro" id="IPR032466">
    <property type="entry name" value="Metal_Hydrolase"/>
</dbReference>
<feature type="binding site" evidence="3">
    <location>
        <position position="100"/>
    </location>
    <ligand>
        <name>substrate</name>
    </ligand>
</feature>
<feature type="binding site" evidence="4">
    <location>
        <position position="64"/>
    </location>
    <ligand>
        <name>Zn(2+)</name>
        <dbReference type="ChEBI" id="CHEBI:29105"/>
        <label>1</label>
        <note>catalytic</note>
    </ligand>
</feature>
<dbReference type="InterPro" id="IPR050378">
    <property type="entry name" value="Metallo-dep_Hydrolases_sf"/>
</dbReference>
<feature type="binding site" evidence="4">
    <location>
        <position position="195"/>
    </location>
    <ligand>
        <name>Zn(2+)</name>
        <dbReference type="ChEBI" id="CHEBI:29105"/>
        <label>2</label>
        <note>catalytic</note>
    </ligand>
</feature>
<feature type="binding site" evidence="3">
    <location>
        <position position="227"/>
    </location>
    <ligand>
        <name>substrate</name>
    </ligand>
</feature>
<evidence type="ECO:0000256" key="5">
    <source>
        <dbReference type="PIRSR" id="PIRSR001238-50"/>
    </source>
</evidence>
<comment type="PTM">
    <text evidence="5">Carbamylation allows a single lysine to coordinate two zinc ions.</text>
</comment>
<feature type="active site" description="Proton acceptor" evidence="2">
    <location>
        <position position="275"/>
    </location>
</feature>
<keyword evidence="1 7" id="KW-0378">Hydrolase</keyword>
<comment type="cofactor">
    <cofactor evidence="1 4">
        <name>Zn(2+)</name>
        <dbReference type="ChEBI" id="CHEBI:29105"/>
    </cofactor>
    <text evidence="1 4">Binds 2 Zn(2+) ions per subunit.</text>
</comment>
<accession>A0A6L5YD33</accession>
<comment type="function">
    <text evidence="1">Catalyzes the hydrolytic cleavage of a subset of L-isoaspartyl (L-beta-aspartyl) dipeptides. Used to degrade proteins damaged by L-isoaspartyl residues formation.</text>
</comment>
<feature type="binding site" evidence="3">
    <location>
        <position position="163"/>
    </location>
    <ligand>
        <name>substrate</name>
    </ligand>
</feature>
<comment type="subcellular location">
    <subcellularLocation>
        <location evidence="1">Cytoplasm</location>
    </subcellularLocation>
</comment>
<dbReference type="InterPro" id="IPR006680">
    <property type="entry name" value="Amidohydro-rel"/>
</dbReference>
<evidence type="ECO:0000313" key="7">
    <source>
        <dbReference type="EMBL" id="MST55968.1"/>
    </source>
</evidence>
<protein>
    <recommendedName>
        <fullName evidence="1">Isoaspartyl dipeptidase</fullName>
        <ecNumber evidence="1">3.4.19.-</ecNumber>
    </recommendedName>
</protein>
<feature type="binding site" description="via carbamate group" evidence="4">
    <location>
        <position position="156"/>
    </location>
    <ligand>
        <name>Zn(2+)</name>
        <dbReference type="ChEBI" id="CHEBI:29105"/>
        <label>1</label>
        <note>catalytic</note>
    </ligand>
</feature>
<feature type="binding site" evidence="4">
    <location>
        <position position="275"/>
    </location>
    <ligand>
        <name>Zn(2+)</name>
        <dbReference type="ChEBI" id="CHEBI:29105"/>
        <label>1</label>
        <note>catalytic</note>
    </ligand>
</feature>
<dbReference type="InterPro" id="IPR011059">
    <property type="entry name" value="Metal-dep_hydrolase_composite"/>
</dbReference>
<dbReference type="GO" id="GO:0008798">
    <property type="term" value="F:beta-aspartyl-peptidase activity"/>
    <property type="evidence" value="ECO:0007669"/>
    <property type="project" value="InterPro"/>
</dbReference>
<comment type="similarity">
    <text evidence="1">Belongs to the peptidase M38 family.</text>
</comment>
<proteinExistence type="inferred from homology"/>
<dbReference type="NCBIfam" id="TIGR01975">
    <property type="entry name" value="isoAsp_dipep"/>
    <property type="match status" value="1"/>
</dbReference>
<dbReference type="AlphaFoldDB" id="A0A6L5YD33"/>
<feature type="binding site" evidence="4">
    <location>
        <position position="62"/>
    </location>
    <ligand>
        <name>Zn(2+)</name>
        <dbReference type="ChEBI" id="CHEBI:29105"/>
        <label>1</label>
        <note>catalytic</note>
    </ligand>
</feature>
<name>A0A6L5YD33_9BACT</name>
<feature type="binding site" evidence="3">
    <location>
        <position position="279"/>
    </location>
    <ligand>
        <name>substrate</name>
    </ligand>
</feature>
<dbReference type="GO" id="GO:0006508">
    <property type="term" value="P:proteolysis"/>
    <property type="evidence" value="ECO:0007669"/>
    <property type="project" value="UniProtKB-KW"/>
</dbReference>
<keyword evidence="1" id="KW-0645">Protease</keyword>
<dbReference type="InterPro" id="IPR010229">
    <property type="entry name" value="Pept_M38_dipep"/>
</dbReference>
<dbReference type="PIRSF" id="PIRSF001238">
    <property type="entry name" value="IadA"/>
    <property type="match status" value="1"/>
</dbReference>
<dbReference type="Gene3D" id="3.20.20.140">
    <property type="entry name" value="Metal-dependent hydrolases"/>
    <property type="match status" value="1"/>
</dbReference>